<dbReference type="Gene3D" id="3.90.190.20">
    <property type="entry name" value="Mur ligase, C-terminal domain"/>
    <property type="match status" value="1"/>
</dbReference>
<evidence type="ECO:0000256" key="14">
    <source>
        <dbReference type="ARBA" id="ARBA00030048"/>
    </source>
</evidence>
<comment type="catalytic activity">
    <reaction evidence="18">
        <text>10-formyltetrahydrofolyl-(gamma-L-Glu)(n) + L-glutamate + ATP = 10-formyltetrahydrofolyl-(gamma-L-Glu)(n+1) + ADP + phosphate + H(+)</text>
        <dbReference type="Rhea" id="RHEA:51904"/>
        <dbReference type="Rhea" id="RHEA-COMP:13088"/>
        <dbReference type="Rhea" id="RHEA-COMP:14300"/>
        <dbReference type="ChEBI" id="CHEBI:15378"/>
        <dbReference type="ChEBI" id="CHEBI:29985"/>
        <dbReference type="ChEBI" id="CHEBI:30616"/>
        <dbReference type="ChEBI" id="CHEBI:43474"/>
        <dbReference type="ChEBI" id="CHEBI:134413"/>
        <dbReference type="ChEBI" id="CHEBI:456216"/>
        <dbReference type="EC" id="6.3.2.17"/>
    </reaction>
</comment>
<dbReference type="Gene3D" id="3.40.1190.10">
    <property type="entry name" value="Mur-like, catalytic domain"/>
    <property type="match status" value="1"/>
</dbReference>
<comment type="function">
    <text evidence="1">Functions in two distinct reactions of the de novo folate biosynthetic pathway. Catalyzes the addition of a glutamate residue to dihydropteroate (7,8-dihydropteroate or H2Pte) to form dihydrofolate (7,8-dihydrofolate monoglutamate or H2Pte-Glu). Also catalyzes successive additions of L-glutamate to tetrahydrofolate or 10-formyltetrahydrofolate or 5,10-methylenetetrahydrofolate, leading to folylpolyglutamate derivatives.</text>
</comment>
<evidence type="ECO:0000313" key="25">
    <source>
        <dbReference type="Proteomes" id="UP000617555"/>
    </source>
</evidence>
<feature type="domain" description="Mur ligase C-terminal" evidence="22">
    <location>
        <begin position="297"/>
        <end position="418"/>
    </location>
</feature>
<evidence type="ECO:0000256" key="1">
    <source>
        <dbReference type="ARBA" id="ARBA00002714"/>
    </source>
</evidence>
<comment type="pathway">
    <text evidence="3">Cofactor biosynthesis; tetrahydrofolylpolyglutamate biosynthesis.</text>
</comment>
<evidence type="ECO:0000256" key="7">
    <source>
        <dbReference type="ARBA" id="ARBA00019357"/>
    </source>
</evidence>
<evidence type="ECO:0000256" key="8">
    <source>
        <dbReference type="ARBA" id="ARBA00022598"/>
    </source>
</evidence>
<dbReference type="InterPro" id="IPR004101">
    <property type="entry name" value="Mur_ligase_C"/>
</dbReference>
<evidence type="ECO:0000256" key="12">
    <source>
        <dbReference type="ARBA" id="ARBA00022842"/>
    </source>
</evidence>
<name>A0ABQ1JVL8_9GAMM</name>
<dbReference type="Proteomes" id="UP000617555">
    <property type="component" value="Unassembled WGS sequence"/>
</dbReference>
<organism evidence="24 25">
    <name type="scientific">Shewanella inventionis</name>
    <dbReference type="NCBI Taxonomy" id="1738770"/>
    <lineage>
        <taxon>Bacteria</taxon>
        <taxon>Pseudomonadati</taxon>
        <taxon>Pseudomonadota</taxon>
        <taxon>Gammaproteobacteria</taxon>
        <taxon>Alteromonadales</taxon>
        <taxon>Shewanellaceae</taxon>
        <taxon>Shewanella</taxon>
    </lineage>
</organism>
<evidence type="ECO:0000256" key="17">
    <source>
        <dbReference type="ARBA" id="ARBA00047493"/>
    </source>
</evidence>
<dbReference type="PROSITE" id="PS01012">
    <property type="entry name" value="FOLYLPOLYGLU_SYNT_2"/>
    <property type="match status" value="1"/>
</dbReference>
<evidence type="ECO:0000313" key="24">
    <source>
        <dbReference type="EMBL" id="GGB76621.1"/>
    </source>
</evidence>
<keyword evidence="11 21" id="KW-0067">ATP-binding</keyword>
<reference evidence="25" key="1">
    <citation type="journal article" date="2019" name="Int. J. Syst. Evol. Microbiol.">
        <title>The Global Catalogue of Microorganisms (GCM) 10K type strain sequencing project: providing services to taxonomists for standard genome sequencing and annotation.</title>
        <authorList>
            <consortium name="The Broad Institute Genomics Platform"/>
            <consortium name="The Broad Institute Genome Sequencing Center for Infectious Disease"/>
            <person name="Wu L."/>
            <person name="Ma J."/>
        </authorList>
    </citation>
    <scope>NUCLEOTIDE SEQUENCE [LARGE SCALE GENOMIC DNA]</scope>
    <source>
        <strain evidence="25">CGMCC 1.15339</strain>
    </source>
</reference>
<evidence type="ECO:0000259" key="22">
    <source>
        <dbReference type="Pfam" id="PF02875"/>
    </source>
</evidence>
<evidence type="ECO:0000256" key="19">
    <source>
        <dbReference type="ARBA" id="ARBA00049035"/>
    </source>
</evidence>
<evidence type="ECO:0000256" key="3">
    <source>
        <dbReference type="ARBA" id="ARBA00005150"/>
    </source>
</evidence>
<keyword evidence="9" id="KW-0479">Metal-binding</keyword>
<evidence type="ECO:0000259" key="23">
    <source>
        <dbReference type="Pfam" id="PF08245"/>
    </source>
</evidence>
<gene>
    <name evidence="24" type="primary">folC</name>
    <name evidence="24" type="ORF">GCM10011607_41090</name>
</gene>
<dbReference type="NCBIfam" id="NF008101">
    <property type="entry name" value="PRK10846.1"/>
    <property type="match status" value="1"/>
</dbReference>
<comment type="similarity">
    <text evidence="4 21">Belongs to the folylpolyglutamate synthase family.</text>
</comment>
<evidence type="ECO:0000256" key="16">
    <source>
        <dbReference type="ARBA" id="ARBA00032510"/>
    </source>
</evidence>
<dbReference type="PANTHER" id="PTHR11136:SF0">
    <property type="entry name" value="DIHYDROFOLATE SYNTHETASE-RELATED"/>
    <property type="match status" value="1"/>
</dbReference>
<evidence type="ECO:0000256" key="5">
    <source>
        <dbReference type="ARBA" id="ARBA00013023"/>
    </source>
</evidence>
<comment type="pathway">
    <text evidence="2">Cofactor biosynthesis; tetrahydrofolate biosynthesis; 7,8-dihydrofolate from 2-amino-4-hydroxy-6-hydroxymethyl-7,8-dihydropteridine diphosphate and 4-aminobenzoate: step 2/2.</text>
</comment>
<dbReference type="PROSITE" id="PS01011">
    <property type="entry name" value="FOLYLPOLYGLU_SYNT_1"/>
    <property type="match status" value="1"/>
</dbReference>
<dbReference type="InterPro" id="IPR001645">
    <property type="entry name" value="Folylpolyglutamate_synth"/>
</dbReference>
<comment type="caution">
    <text evidence="24">The sequence shown here is derived from an EMBL/GenBank/DDBJ whole genome shotgun (WGS) entry which is preliminary data.</text>
</comment>
<evidence type="ECO:0000256" key="15">
    <source>
        <dbReference type="ARBA" id="ARBA00030592"/>
    </source>
</evidence>
<dbReference type="InterPro" id="IPR036565">
    <property type="entry name" value="Mur-like_cat_sf"/>
</dbReference>
<comment type="catalytic activity">
    <reaction evidence="20">
        <text>7,8-dihydropteroate + L-glutamate + ATP = 7,8-dihydrofolate + ADP + phosphate + H(+)</text>
        <dbReference type="Rhea" id="RHEA:23584"/>
        <dbReference type="ChEBI" id="CHEBI:15378"/>
        <dbReference type="ChEBI" id="CHEBI:17839"/>
        <dbReference type="ChEBI" id="CHEBI:29985"/>
        <dbReference type="ChEBI" id="CHEBI:30616"/>
        <dbReference type="ChEBI" id="CHEBI:43474"/>
        <dbReference type="ChEBI" id="CHEBI:57451"/>
        <dbReference type="ChEBI" id="CHEBI:456216"/>
        <dbReference type="EC" id="6.3.2.12"/>
    </reaction>
</comment>
<dbReference type="SUPFAM" id="SSF53623">
    <property type="entry name" value="MurD-like peptide ligases, catalytic domain"/>
    <property type="match status" value="1"/>
</dbReference>
<evidence type="ECO:0000256" key="11">
    <source>
        <dbReference type="ARBA" id="ARBA00022840"/>
    </source>
</evidence>
<keyword evidence="10 21" id="KW-0547">Nucleotide-binding</keyword>
<keyword evidence="25" id="KW-1185">Reference proteome</keyword>
<dbReference type="InterPro" id="IPR013221">
    <property type="entry name" value="Mur_ligase_cen"/>
</dbReference>
<evidence type="ECO:0000256" key="13">
    <source>
        <dbReference type="ARBA" id="ARBA00022909"/>
    </source>
</evidence>
<dbReference type="EC" id="6.3.2.17" evidence="6"/>
<dbReference type="NCBIfam" id="TIGR01499">
    <property type="entry name" value="folC"/>
    <property type="match status" value="1"/>
</dbReference>
<evidence type="ECO:0000256" key="4">
    <source>
        <dbReference type="ARBA" id="ARBA00008276"/>
    </source>
</evidence>
<evidence type="ECO:0000256" key="2">
    <source>
        <dbReference type="ARBA" id="ARBA00004799"/>
    </source>
</evidence>
<dbReference type="EC" id="6.3.2.12" evidence="5"/>
<dbReference type="InterPro" id="IPR036615">
    <property type="entry name" value="Mur_ligase_C_dom_sf"/>
</dbReference>
<dbReference type="EMBL" id="BMII01000063">
    <property type="protein sequence ID" value="GGB76621.1"/>
    <property type="molecule type" value="Genomic_DNA"/>
</dbReference>
<dbReference type="PIRSF" id="PIRSF001563">
    <property type="entry name" value="Folylpolyglu_synth"/>
    <property type="match status" value="1"/>
</dbReference>
<sequence>MCDMSSNNEVQIPGLQSNLDQWLTYLLAIHPSEIDMGLTRVAEVAKRLDVLSLASKVITVAGTNGKGTSCAMLESILRKAGFSVGVYSSPHLLRYNERVRINQQDASDASLIEAFCAIEAARADISLTFFEYATLAGLYLFKAAKVDVAILEVGLGGRLDATNIIDSNAVILTSIDLDHQEYLGDTRELVGREKAGVFRQHCVAVVGEPDLPQSVKDYAEYMHTDLYRVGYEFDYFLSGADSTTWCFSSSKQTFNDLPVPRLPLANAASVVALVSQVWPNISQQCIADGLLNAQLAGRLEQVSEQPLVLLDVAHNPHAARYLAKQLQAYQGRRIVALCGMLKDKDIKAVLAELAPQISQWNLVGLDNPRGASSNLLYQALPDDVSRSHAVEYLDIASAWHGIQSTISKDDVVIVFGSFYTVAGFKLI</sequence>
<keyword evidence="12" id="KW-0460">Magnesium</keyword>
<dbReference type="InterPro" id="IPR018109">
    <property type="entry name" value="Folylpolyglutamate_synth_CS"/>
</dbReference>
<comment type="catalytic activity">
    <reaction evidence="19">
        <text>(6R)-5,10-methylenetetrahydrofolyl-(gamma-L-Glu)(n) + L-glutamate + ATP = (6R)-5,10-methylenetetrahydrofolyl-(gamma-L-Glu)(n+1) + ADP + phosphate + H(+)</text>
        <dbReference type="Rhea" id="RHEA:51912"/>
        <dbReference type="Rhea" id="RHEA-COMP:13257"/>
        <dbReference type="Rhea" id="RHEA-COMP:13258"/>
        <dbReference type="ChEBI" id="CHEBI:15378"/>
        <dbReference type="ChEBI" id="CHEBI:29985"/>
        <dbReference type="ChEBI" id="CHEBI:30616"/>
        <dbReference type="ChEBI" id="CHEBI:43474"/>
        <dbReference type="ChEBI" id="CHEBI:136572"/>
        <dbReference type="ChEBI" id="CHEBI:456216"/>
        <dbReference type="EC" id="6.3.2.17"/>
    </reaction>
</comment>
<comment type="catalytic activity">
    <reaction evidence="17">
        <text>(6S)-5,6,7,8-tetrahydrofolyl-(gamma-L-Glu)(n) + L-glutamate + ATP = (6S)-5,6,7,8-tetrahydrofolyl-(gamma-L-Glu)(n+1) + ADP + phosphate + H(+)</text>
        <dbReference type="Rhea" id="RHEA:10580"/>
        <dbReference type="Rhea" id="RHEA-COMP:14738"/>
        <dbReference type="Rhea" id="RHEA-COMP:14740"/>
        <dbReference type="ChEBI" id="CHEBI:15378"/>
        <dbReference type="ChEBI" id="CHEBI:29985"/>
        <dbReference type="ChEBI" id="CHEBI:30616"/>
        <dbReference type="ChEBI" id="CHEBI:43474"/>
        <dbReference type="ChEBI" id="CHEBI:141005"/>
        <dbReference type="ChEBI" id="CHEBI:456216"/>
        <dbReference type="EC" id="6.3.2.17"/>
    </reaction>
</comment>
<evidence type="ECO:0000256" key="20">
    <source>
        <dbReference type="ARBA" id="ARBA00049161"/>
    </source>
</evidence>
<dbReference type="Pfam" id="PF02875">
    <property type="entry name" value="Mur_ligase_C"/>
    <property type="match status" value="1"/>
</dbReference>
<dbReference type="Pfam" id="PF08245">
    <property type="entry name" value="Mur_ligase_M"/>
    <property type="match status" value="1"/>
</dbReference>
<keyword evidence="13" id="KW-0289">Folate biosynthesis</keyword>
<accession>A0ABQ1JVL8</accession>
<evidence type="ECO:0000256" key="21">
    <source>
        <dbReference type="PIRNR" id="PIRNR001563"/>
    </source>
</evidence>
<keyword evidence="8 21" id="KW-0436">Ligase</keyword>
<dbReference type="SUPFAM" id="SSF53244">
    <property type="entry name" value="MurD-like peptide ligases, peptide-binding domain"/>
    <property type="match status" value="1"/>
</dbReference>
<evidence type="ECO:0000256" key="18">
    <source>
        <dbReference type="ARBA" id="ARBA00047808"/>
    </source>
</evidence>
<protein>
    <recommendedName>
        <fullName evidence="7">Dihydrofolate synthase/folylpolyglutamate synthase</fullName>
        <ecNumber evidence="5">6.3.2.12</ecNumber>
        <ecNumber evidence="6">6.3.2.17</ecNumber>
    </recommendedName>
    <alternativeName>
        <fullName evidence="16">Folylpoly-gamma-glutamate synthetase-dihydrofolate synthetase</fullName>
    </alternativeName>
    <alternativeName>
        <fullName evidence="14">Folylpolyglutamate synthetase</fullName>
    </alternativeName>
    <alternativeName>
        <fullName evidence="15">Tetrahydrofolylpolyglutamate synthase</fullName>
    </alternativeName>
</protein>
<feature type="domain" description="Mur ligase central" evidence="23">
    <location>
        <begin position="60"/>
        <end position="202"/>
    </location>
</feature>
<proteinExistence type="inferred from homology"/>
<evidence type="ECO:0000256" key="10">
    <source>
        <dbReference type="ARBA" id="ARBA00022741"/>
    </source>
</evidence>
<evidence type="ECO:0000256" key="6">
    <source>
        <dbReference type="ARBA" id="ARBA00013025"/>
    </source>
</evidence>
<dbReference type="PANTHER" id="PTHR11136">
    <property type="entry name" value="FOLYLPOLYGLUTAMATE SYNTHASE-RELATED"/>
    <property type="match status" value="1"/>
</dbReference>
<evidence type="ECO:0000256" key="9">
    <source>
        <dbReference type="ARBA" id="ARBA00022723"/>
    </source>
</evidence>